<accession>A0A017T3J9</accession>
<dbReference type="InterPro" id="IPR000595">
    <property type="entry name" value="cNMP-bd_dom"/>
</dbReference>
<dbReference type="Pfam" id="PF00027">
    <property type="entry name" value="cNMP_binding"/>
    <property type="match status" value="1"/>
</dbReference>
<dbReference type="Gene3D" id="1.25.10.10">
    <property type="entry name" value="Leucine-rich Repeat Variant"/>
    <property type="match status" value="2"/>
</dbReference>
<dbReference type="InterPro" id="IPR036259">
    <property type="entry name" value="MFS_trans_sf"/>
</dbReference>
<dbReference type="GO" id="GO:0005471">
    <property type="term" value="F:ATP:ADP antiporter activity"/>
    <property type="evidence" value="ECO:0007669"/>
    <property type="project" value="InterPro"/>
</dbReference>
<evidence type="ECO:0000256" key="6">
    <source>
        <dbReference type="ARBA" id="ARBA00022989"/>
    </source>
</evidence>
<dbReference type="InterPro" id="IPR016024">
    <property type="entry name" value="ARM-type_fold"/>
</dbReference>
<dbReference type="CDD" id="cd00038">
    <property type="entry name" value="CAP_ED"/>
    <property type="match status" value="1"/>
</dbReference>
<dbReference type="InterPro" id="IPR011989">
    <property type="entry name" value="ARM-like"/>
</dbReference>
<feature type="transmembrane region" description="Helical" evidence="8">
    <location>
        <begin position="96"/>
        <end position="117"/>
    </location>
</feature>
<dbReference type="eggNOG" id="COG0664">
    <property type="taxonomic scope" value="Bacteria"/>
</dbReference>
<evidence type="ECO:0000259" key="10">
    <source>
        <dbReference type="PROSITE" id="PS50042"/>
    </source>
</evidence>
<dbReference type="SMART" id="SM00100">
    <property type="entry name" value="cNMP"/>
    <property type="match status" value="1"/>
</dbReference>
<dbReference type="InterPro" id="IPR014710">
    <property type="entry name" value="RmlC-like_jellyroll"/>
</dbReference>
<dbReference type="STRING" id="1192034.CAP_6235"/>
<reference evidence="11 12" key="1">
    <citation type="submission" date="2013-05" db="EMBL/GenBank/DDBJ databases">
        <title>Genome assembly of Chondromyces apiculatus DSM 436.</title>
        <authorList>
            <person name="Sharma G."/>
            <person name="Khatri I."/>
            <person name="Kaur C."/>
            <person name="Mayilraj S."/>
            <person name="Subramanian S."/>
        </authorList>
    </citation>
    <scope>NUCLEOTIDE SEQUENCE [LARGE SCALE GENOMIC DNA]</scope>
    <source>
        <strain evidence="11 12">DSM 436</strain>
    </source>
</reference>
<dbReference type="GO" id="GO:0005829">
    <property type="term" value="C:cytosol"/>
    <property type="evidence" value="ECO:0007669"/>
    <property type="project" value="TreeGrafter"/>
</dbReference>
<feature type="region of interest" description="Disordered" evidence="9">
    <location>
        <begin position="1114"/>
        <end position="1159"/>
    </location>
</feature>
<dbReference type="eggNOG" id="COG1413">
    <property type="taxonomic scope" value="Bacteria"/>
</dbReference>
<feature type="transmembrane region" description="Helical" evidence="8">
    <location>
        <begin position="35"/>
        <end position="55"/>
    </location>
</feature>
<dbReference type="eggNOG" id="COG3202">
    <property type="taxonomic scope" value="Bacteria"/>
</dbReference>
<dbReference type="SUPFAM" id="SSF48371">
    <property type="entry name" value="ARM repeat"/>
    <property type="match status" value="1"/>
</dbReference>
<feature type="transmembrane region" description="Helical" evidence="8">
    <location>
        <begin position="237"/>
        <end position="255"/>
    </location>
</feature>
<comment type="similarity">
    <text evidence="8">Belongs to the ADP/ATP translocase tlc family.</text>
</comment>
<feature type="transmembrane region" description="Helical" evidence="8">
    <location>
        <begin position="190"/>
        <end position="209"/>
    </location>
</feature>
<evidence type="ECO:0000256" key="4">
    <source>
        <dbReference type="ARBA" id="ARBA00022741"/>
    </source>
</evidence>
<comment type="caution">
    <text evidence="11">The sequence shown here is derived from an EMBL/GenBank/DDBJ whole genome shotgun (WGS) entry which is preliminary data.</text>
</comment>
<feature type="transmembrane region" description="Helical" evidence="8">
    <location>
        <begin position="275"/>
        <end position="295"/>
    </location>
</feature>
<sequence length="1159" mass="123663">MSLRPSMSLRPPEPNVRRAEALGIRLTPVELERSALLFALLFLAALLLVVGRTARDALFLTRFPVSWIGPMWIVYGVASCAVSLVYAAIAPRLPRARFTIAFSIFAAVTYAILRILIGQEVRAAYVVFNVWSEIIANFTAVLVWGIAQDLHDPRSAKRLFGLIGLGRIAGTVACGFGAGAAVSFLGTENLIFILIGALLAVAWLTRVLAARHPTPAQHPEQAIEERLSRTPVWHSRYALSVALFTLLLFAVLTIGDYQFKAIATVAYPERDRLATFMGFFYGAVGTLSLAVQFVMPWLMSRYGVLGALVAMPAAFVTATAALLISPSLLIASVLKASDTGLQFTVHDSATQLLLFPFPQSLRERVRTLASAVAKPLGCSVGATLLILVTSSAPAANVGEGLIRSAAHLGLLSLPLGFVVLALTPRLRQGYIEAMRRTLIRRGIGGEDVVAGPQTRAIFEEALGSSDAPQVLFAMDQLRALAPGVLATAIPRLVRHPSAQVRSTALRLLGEMEGIEGGPGLARAALRDEDEAVRVAGVEALSELLREDAHEELVTLTKGEDHATQAAAIAALMRHGGLDGMLDGAPRLRELLDSPNARSRIAAARAMGMVGQQSLQRALARLLGDADPEVRREAVKAACTVADPRLTPLLVGALAERGLSRVAGRALTAIGASAIPDLAERLSDPATPREARLAIPRILAGSCAPEALEALVGRIGEPDEAVRQKILASASRLRLTLKAPAVPRAIVMDQVGRELDEHQRTRDGYLAARPTVAGPLLDQHLLRRLRKGLIRALRLCELSYPREEVALARSHVLGADPALRANALEVLDALLERPLFERLSKLLEELVELRAGGLAARRGAGAGTEAGGLAQTGGGHAKATAWVQAEVARGEPYSAALALDAAARRGLKGVAQDALGATKHPDPLVREAAAIAVAALLPEGGRERLAEMLRDDDAVVARYAQYWAETGSVGLDEEDTMYTTIEKILFLQRVPLFAGVAGDDLVALARGSIVISLRKGDVIFREGEAGGSLYSIVAGSVVLTTKGRETSRLGPRDVFGEMSILDRDPRTATATVTEDAELLRVSAEDFHEAVHDTVEIAEAVIRVLNRRLREADRRLAEAQPQAAVPPREPANEAAGSPPGTAAQPQEGQAREPSLDEHDLE</sequence>
<protein>
    <recommendedName>
        <fullName evidence="8">ADP,ATP carrier protein</fullName>
    </recommendedName>
</protein>
<feature type="transmembrane region" description="Helical" evidence="8">
    <location>
        <begin position="67"/>
        <end position="89"/>
    </location>
</feature>
<feature type="transmembrane region" description="Helical" evidence="8">
    <location>
        <begin position="159"/>
        <end position="184"/>
    </location>
</feature>
<keyword evidence="7 8" id="KW-0472">Membrane</keyword>
<keyword evidence="3 8" id="KW-0812">Transmembrane</keyword>
<evidence type="ECO:0000256" key="8">
    <source>
        <dbReference type="RuleBase" id="RU363121"/>
    </source>
</evidence>
<dbReference type="CDD" id="cd06174">
    <property type="entry name" value="MFS"/>
    <property type="match status" value="1"/>
</dbReference>
<evidence type="ECO:0000256" key="9">
    <source>
        <dbReference type="SAM" id="MobiDB-lite"/>
    </source>
</evidence>
<organism evidence="11 12">
    <name type="scientific">Chondromyces apiculatus DSM 436</name>
    <dbReference type="NCBI Taxonomy" id="1192034"/>
    <lineage>
        <taxon>Bacteria</taxon>
        <taxon>Pseudomonadati</taxon>
        <taxon>Myxococcota</taxon>
        <taxon>Polyangia</taxon>
        <taxon>Polyangiales</taxon>
        <taxon>Polyangiaceae</taxon>
        <taxon>Chondromyces</taxon>
    </lineage>
</organism>
<dbReference type="Pfam" id="PF13646">
    <property type="entry name" value="HEAT_2"/>
    <property type="match status" value="2"/>
</dbReference>
<dbReference type="SUPFAM" id="SSF103473">
    <property type="entry name" value="MFS general substrate transporter"/>
    <property type="match status" value="1"/>
</dbReference>
<keyword evidence="12" id="KW-1185">Reference proteome</keyword>
<dbReference type="RefSeq" id="WP_052376181.1">
    <property type="nucleotide sequence ID" value="NZ_ASRX01000051.1"/>
</dbReference>
<feature type="compositionally biased region" description="Basic and acidic residues" evidence="9">
    <location>
        <begin position="1147"/>
        <end position="1159"/>
    </location>
</feature>
<dbReference type="GO" id="GO:0005524">
    <property type="term" value="F:ATP binding"/>
    <property type="evidence" value="ECO:0007669"/>
    <property type="project" value="UniProtKB-KW"/>
</dbReference>
<dbReference type="SMART" id="SM00567">
    <property type="entry name" value="EZ_HEAT"/>
    <property type="match status" value="6"/>
</dbReference>
<dbReference type="Proteomes" id="UP000019678">
    <property type="component" value="Unassembled WGS sequence"/>
</dbReference>
<evidence type="ECO:0000313" key="11">
    <source>
        <dbReference type="EMBL" id="EYF03121.1"/>
    </source>
</evidence>
<dbReference type="InterPro" id="IPR050397">
    <property type="entry name" value="Env_Response_Regulators"/>
</dbReference>
<dbReference type="Pfam" id="PF03219">
    <property type="entry name" value="TLC"/>
    <property type="match status" value="1"/>
</dbReference>
<keyword evidence="2 8" id="KW-0813">Transport</keyword>
<dbReference type="EMBL" id="ASRX01000051">
    <property type="protein sequence ID" value="EYF03121.1"/>
    <property type="molecule type" value="Genomic_DNA"/>
</dbReference>
<keyword evidence="5 8" id="KW-0067">ATP-binding</keyword>
<dbReference type="SUPFAM" id="SSF51206">
    <property type="entry name" value="cAMP-binding domain-like"/>
    <property type="match status" value="1"/>
</dbReference>
<dbReference type="GO" id="GO:0016020">
    <property type="term" value="C:membrane"/>
    <property type="evidence" value="ECO:0007669"/>
    <property type="project" value="UniProtKB-SubCell"/>
</dbReference>
<proteinExistence type="inferred from homology"/>
<dbReference type="InterPro" id="IPR004667">
    <property type="entry name" value="ADP_ATP_car_bac_type"/>
</dbReference>
<gene>
    <name evidence="11" type="ORF">CAP_6235</name>
</gene>
<evidence type="ECO:0000256" key="2">
    <source>
        <dbReference type="ARBA" id="ARBA00022448"/>
    </source>
</evidence>
<name>A0A017T3J9_9BACT</name>
<dbReference type="PANTHER" id="PTHR24567">
    <property type="entry name" value="CRP FAMILY TRANSCRIPTIONAL REGULATORY PROTEIN"/>
    <property type="match status" value="1"/>
</dbReference>
<dbReference type="PROSITE" id="PS00889">
    <property type="entry name" value="CNMP_BINDING_2"/>
    <property type="match status" value="1"/>
</dbReference>
<evidence type="ECO:0000256" key="7">
    <source>
        <dbReference type="ARBA" id="ARBA00023136"/>
    </source>
</evidence>
<keyword evidence="6 8" id="KW-1133">Transmembrane helix</keyword>
<dbReference type="PANTHER" id="PTHR24567:SF74">
    <property type="entry name" value="HTH-TYPE TRANSCRIPTIONAL REGULATOR ARCR"/>
    <property type="match status" value="1"/>
</dbReference>
<evidence type="ECO:0000256" key="3">
    <source>
        <dbReference type="ARBA" id="ARBA00022692"/>
    </source>
</evidence>
<dbReference type="InterPro" id="IPR018488">
    <property type="entry name" value="cNMP-bd_CS"/>
</dbReference>
<dbReference type="Gene3D" id="2.60.120.10">
    <property type="entry name" value="Jelly Rolls"/>
    <property type="match status" value="1"/>
</dbReference>
<dbReference type="InterPro" id="IPR018490">
    <property type="entry name" value="cNMP-bd_dom_sf"/>
</dbReference>
<keyword evidence="4 8" id="KW-0547">Nucleotide-binding</keyword>
<evidence type="ECO:0000256" key="1">
    <source>
        <dbReference type="ARBA" id="ARBA00004141"/>
    </source>
</evidence>
<dbReference type="PROSITE" id="PS50042">
    <property type="entry name" value="CNMP_BINDING_3"/>
    <property type="match status" value="1"/>
</dbReference>
<dbReference type="GO" id="GO:0003700">
    <property type="term" value="F:DNA-binding transcription factor activity"/>
    <property type="evidence" value="ECO:0007669"/>
    <property type="project" value="TreeGrafter"/>
</dbReference>
<comment type="subcellular location">
    <subcellularLocation>
        <location evidence="1 8">Membrane</location>
        <topology evidence="1 8">Multi-pass membrane protein</topology>
    </subcellularLocation>
</comment>
<feature type="transmembrane region" description="Helical" evidence="8">
    <location>
        <begin position="123"/>
        <end position="147"/>
    </location>
</feature>
<evidence type="ECO:0000256" key="5">
    <source>
        <dbReference type="ARBA" id="ARBA00022840"/>
    </source>
</evidence>
<dbReference type="InterPro" id="IPR004155">
    <property type="entry name" value="PBS_lyase_HEAT"/>
</dbReference>
<dbReference type="AlphaFoldDB" id="A0A017T3J9"/>
<evidence type="ECO:0000313" key="12">
    <source>
        <dbReference type="Proteomes" id="UP000019678"/>
    </source>
</evidence>
<feature type="transmembrane region" description="Helical" evidence="8">
    <location>
        <begin position="302"/>
        <end position="324"/>
    </location>
</feature>
<feature type="domain" description="Cyclic nucleotide-binding" evidence="10">
    <location>
        <begin position="991"/>
        <end position="1106"/>
    </location>
</feature>